<dbReference type="HOGENOM" id="CLU_2457182_0_0_1"/>
<feature type="chain" id="PRO_5002820452" evidence="2">
    <location>
        <begin position="23"/>
        <end position="89"/>
    </location>
</feature>
<evidence type="ECO:0000313" key="4">
    <source>
        <dbReference type="Proteomes" id="UP000000304"/>
    </source>
</evidence>
<gene>
    <name evidence="3" type="primary">Dsim\GD15371</name>
    <name evidence="3" type="ORF">Dsim_GD15371</name>
</gene>
<organism evidence="3 4">
    <name type="scientific">Drosophila simulans</name>
    <name type="common">Fruit fly</name>
    <dbReference type="NCBI Taxonomy" id="7240"/>
    <lineage>
        <taxon>Eukaryota</taxon>
        <taxon>Metazoa</taxon>
        <taxon>Ecdysozoa</taxon>
        <taxon>Arthropoda</taxon>
        <taxon>Hexapoda</taxon>
        <taxon>Insecta</taxon>
        <taxon>Pterygota</taxon>
        <taxon>Neoptera</taxon>
        <taxon>Endopterygota</taxon>
        <taxon>Diptera</taxon>
        <taxon>Brachycera</taxon>
        <taxon>Muscomorpha</taxon>
        <taxon>Ephydroidea</taxon>
        <taxon>Drosophilidae</taxon>
        <taxon>Drosophila</taxon>
        <taxon>Sophophora</taxon>
    </lineage>
</organism>
<sequence length="89" mass="9441">MAARMMMMAMAMAMTMVMMTAAADSGKLVVTQSDTRSELNALMYANEPALSPDPSASLAPGPALPPDPAPDLTRLPGEELQPESFHKYA</sequence>
<evidence type="ECO:0000313" key="3">
    <source>
        <dbReference type="EMBL" id="EDX15468.1"/>
    </source>
</evidence>
<dbReference type="EMBL" id="CH982011">
    <property type="protein sequence ID" value="EDX15468.1"/>
    <property type="molecule type" value="Genomic_DNA"/>
</dbReference>
<accession>B4NS90</accession>
<reference evidence="3 4" key="1">
    <citation type="journal article" date="2007" name="Nature">
        <title>Evolution of genes and genomes on the Drosophila phylogeny.</title>
        <authorList>
            <consortium name="Drosophila 12 Genomes Consortium"/>
            <person name="Clark A.G."/>
            <person name="Eisen M.B."/>
            <person name="Smith D.R."/>
            <person name="Bergman C.M."/>
            <person name="Oliver B."/>
            <person name="Markow T.A."/>
            <person name="Kaufman T.C."/>
            <person name="Kellis M."/>
            <person name="Gelbart W."/>
            <person name="Iyer V.N."/>
            <person name="Pollard D.A."/>
            <person name="Sackton T.B."/>
            <person name="Larracuente A.M."/>
            <person name="Singh N.D."/>
            <person name="Abad J.P."/>
            <person name="Abt D.N."/>
            <person name="Adryan B."/>
            <person name="Aguade M."/>
            <person name="Akashi H."/>
            <person name="Anderson W.W."/>
            <person name="Aquadro C.F."/>
            <person name="Ardell D.H."/>
            <person name="Arguello R."/>
            <person name="Artieri C.G."/>
            <person name="Barbash D.A."/>
            <person name="Barker D."/>
            <person name="Barsanti P."/>
            <person name="Batterham P."/>
            <person name="Batzoglou S."/>
            <person name="Begun D."/>
            <person name="Bhutkar A."/>
            <person name="Blanco E."/>
            <person name="Bosak S.A."/>
            <person name="Bradley R.K."/>
            <person name="Brand A.D."/>
            <person name="Brent M.R."/>
            <person name="Brooks A.N."/>
            <person name="Brown R.H."/>
            <person name="Butlin R.K."/>
            <person name="Caggese C."/>
            <person name="Calvi B.R."/>
            <person name="Bernardo de Carvalho A."/>
            <person name="Caspi A."/>
            <person name="Castrezana S."/>
            <person name="Celniker S.E."/>
            <person name="Chang J.L."/>
            <person name="Chapple C."/>
            <person name="Chatterji S."/>
            <person name="Chinwalla A."/>
            <person name="Civetta A."/>
            <person name="Clifton S.W."/>
            <person name="Comeron J.M."/>
            <person name="Costello J.C."/>
            <person name="Coyne J.A."/>
            <person name="Daub J."/>
            <person name="David R.G."/>
            <person name="Delcher A.L."/>
            <person name="Delehaunty K."/>
            <person name="Do C.B."/>
            <person name="Ebling H."/>
            <person name="Edwards K."/>
            <person name="Eickbush T."/>
            <person name="Evans J.D."/>
            <person name="Filipski A."/>
            <person name="Findeiss S."/>
            <person name="Freyhult E."/>
            <person name="Fulton L."/>
            <person name="Fulton R."/>
            <person name="Garcia A.C."/>
            <person name="Gardiner A."/>
            <person name="Garfield D.A."/>
            <person name="Garvin B.E."/>
            <person name="Gibson G."/>
            <person name="Gilbert D."/>
            <person name="Gnerre S."/>
            <person name="Godfrey J."/>
            <person name="Good R."/>
            <person name="Gotea V."/>
            <person name="Gravely B."/>
            <person name="Greenberg A.J."/>
            <person name="Griffiths-Jones S."/>
            <person name="Gross S."/>
            <person name="Guigo R."/>
            <person name="Gustafson E.A."/>
            <person name="Haerty W."/>
            <person name="Hahn M.W."/>
            <person name="Halligan D.L."/>
            <person name="Halpern A.L."/>
            <person name="Halter G.M."/>
            <person name="Han M.V."/>
            <person name="Heger A."/>
            <person name="Hillier L."/>
            <person name="Hinrichs A.S."/>
            <person name="Holmes I."/>
            <person name="Hoskins R.A."/>
            <person name="Hubisz M.J."/>
            <person name="Hultmark D."/>
            <person name="Huntley M.A."/>
            <person name="Jaffe D.B."/>
            <person name="Jagadeeshan S."/>
            <person name="Jeck W.R."/>
            <person name="Johnson J."/>
            <person name="Jones C.D."/>
            <person name="Jordan W.C."/>
            <person name="Karpen G.H."/>
            <person name="Kataoka E."/>
            <person name="Keightley P.D."/>
            <person name="Kheradpour P."/>
            <person name="Kirkness E.F."/>
            <person name="Koerich L.B."/>
            <person name="Kristiansen K."/>
            <person name="Kudrna D."/>
            <person name="Kulathinal R.J."/>
            <person name="Kumar S."/>
            <person name="Kwok R."/>
            <person name="Lander E."/>
            <person name="Langley C.H."/>
            <person name="Lapoint R."/>
            <person name="Lazzaro B.P."/>
            <person name="Lee S.J."/>
            <person name="Levesque L."/>
            <person name="Li R."/>
            <person name="Lin C.F."/>
            <person name="Lin M.F."/>
            <person name="Lindblad-Toh K."/>
            <person name="Llopart A."/>
            <person name="Long M."/>
            <person name="Low L."/>
            <person name="Lozovsky E."/>
            <person name="Lu J."/>
            <person name="Luo M."/>
            <person name="Machado C.A."/>
            <person name="Makalowski W."/>
            <person name="Marzo M."/>
            <person name="Matsuda M."/>
            <person name="Matzkin L."/>
            <person name="McAllister B."/>
            <person name="McBride C.S."/>
            <person name="McKernan B."/>
            <person name="McKernan K."/>
            <person name="Mendez-Lago M."/>
            <person name="Minx P."/>
            <person name="Mollenhauer M.U."/>
            <person name="Montooth K."/>
            <person name="Mount S.M."/>
            <person name="Mu X."/>
            <person name="Myers E."/>
            <person name="Negre B."/>
            <person name="Newfeld S."/>
            <person name="Nielsen R."/>
            <person name="Noor M.A."/>
            <person name="O'Grady P."/>
            <person name="Pachter L."/>
            <person name="Papaceit M."/>
            <person name="Parisi M.J."/>
            <person name="Parisi M."/>
            <person name="Parts L."/>
            <person name="Pedersen J.S."/>
            <person name="Pesole G."/>
            <person name="Phillippy A.M."/>
            <person name="Ponting C.P."/>
            <person name="Pop M."/>
            <person name="Porcelli D."/>
            <person name="Powell J.R."/>
            <person name="Prohaska S."/>
            <person name="Pruitt K."/>
            <person name="Puig M."/>
            <person name="Quesneville H."/>
            <person name="Ram K.R."/>
            <person name="Rand D."/>
            <person name="Rasmussen M.D."/>
            <person name="Reed L.K."/>
            <person name="Reenan R."/>
            <person name="Reily A."/>
            <person name="Remington K.A."/>
            <person name="Rieger T.T."/>
            <person name="Ritchie M.G."/>
            <person name="Robin C."/>
            <person name="Rogers Y.H."/>
            <person name="Rohde C."/>
            <person name="Rozas J."/>
            <person name="Rubenfield M.J."/>
            <person name="Ruiz A."/>
            <person name="Russo S."/>
            <person name="Salzberg S.L."/>
            <person name="Sanchez-Gracia A."/>
            <person name="Saranga D.J."/>
            <person name="Sato H."/>
            <person name="Schaeffer S.W."/>
            <person name="Schatz M.C."/>
            <person name="Schlenke T."/>
            <person name="Schwartz R."/>
            <person name="Segarra C."/>
            <person name="Singh R.S."/>
            <person name="Sirot L."/>
            <person name="Sirota M."/>
            <person name="Sisneros N.B."/>
            <person name="Smith C.D."/>
            <person name="Smith T.F."/>
            <person name="Spieth J."/>
            <person name="Stage D.E."/>
            <person name="Stark A."/>
            <person name="Stephan W."/>
            <person name="Strausberg R.L."/>
            <person name="Strempel S."/>
            <person name="Sturgill D."/>
            <person name="Sutton G."/>
            <person name="Sutton G.G."/>
            <person name="Tao W."/>
            <person name="Teichmann S."/>
            <person name="Tobari Y.N."/>
            <person name="Tomimura Y."/>
            <person name="Tsolas J.M."/>
            <person name="Valente V.L."/>
            <person name="Venter E."/>
            <person name="Venter J.C."/>
            <person name="Vicario S."/>
            <person name="Vieira F.G."/>
            <person name="Vilella A.J."/>
            <person name="Villasante A."/>
            <person name="Walenz B."/>
            <person name="Wang J."/>
            <person name="Wasserman M."/>
            <person name="Watts T."/>
            <person name="Wilson D."/>
            <person name="Wilson R.K."/>
            <person name="Wing R.A."/>
            <person name="Wolfner M.F."/>
            <person name="Wong A."/>
            <person name="Wong G.K."/>
            <person name="Wu C.I."/>
            <person name="Wu G."/>
            <person name="Yamamoto D."/>
            <person name="Yang H.P."/>
            <person name="Yang S.P."/>
            <person name="Yorke J.A."/>
            <person name="Yoshida K."/>
            <person name="Zdobnov E."/>
            <person name="Zhang P."/>
            <person name="Zhang Y."/>
            <person name="Zimin A.V."/>
            <person name="Baldwin J."/>
            <person name="Abdouelleil A."/>
            <person name="Abdulkadir J."/>
            <person name="Abebe A."/>
            <person name="Abera B."/>
            <person name="Abreu J."/>
            <person name="Acer S.C."/>
            <person name="Aftuck L."/>
            <person name="Alexander A."/>
            <person name="An P."/>
            <person name="Anderson E."/>
            <person name="Anderson S."/>
            <person name="Arachi H."/>
            <person name="Azer M."/>
            <person name="Bachantsang P."/>
            <person name="Barry A."/>
            <person name="Bayul T."/>
            <person name="Berlin A."/>
            <person name="Bessette D."/>
            <person name="Bloom T."/>
            <person name="Blye J."/>
            <person name="Boguslavskiy L."/>
            <person name="Bonnet C."/>
            <person name="Boukhgalter B."/>
            <person name="Bourzgui I."/>
            <person name="Brown A."/>
            <person name="Cahill P."/>
            <person name="Channer S."/>
            <person name="Cheshatsang Y."/>
            <person name="Chuda L."/>
            <person name="Citroen M."/>
            <person name="Collymore A."/>
            <person name="Cooke P."/>
            <person name="Costello M."/>
            <person name="D'Aco K."/>
            <person name="Daza R."/>
            <person name="De Haan G."/>
            <person name="DeGray S."/>
            <person name="DeMaso C."/>
            <person name="Dhargay N."/>
            <person name="Dooley K."/>
            <person name="Dooley E."/>
            <person name="Doricent M."/>
            <person name="Dorje P."/>
            <person name="Dorjee K."/>
            <person name="Dupes A."/>
            <person name="Elong R."/>
            <person name="Falk J."/>
            <person name="Farina A."/>
            <person name="Faro S."/>
            <person name="Ferguson D."/>
            <person name="Fisher S."/>
            <person name="Foley C.D."/>
            <person name="Franke A."/>
            <person name="Friedrich D."/>
            <person name="Gadbois L."/>
            <person name="Gearin G."/>
            <person name="Gearin C.R."/>
            <person name="Giannoukos G."/>
            <person name="Goode T."/>
            <person name="Graham J."/>
            <person name="Grandbois E."/>
            <person name="Grewal S."/>
            <person name="Gyaltsen K."/>
            <person name="Hafez N."/>
            <person name="Hagos B."/>
            <person name="Hall J."/>
            <person name="Henson C."/>
            <person name="Hollinger A."/>
            <person name="Honan T."/>
            <person name="Huard M.D."/>
            <person name="Hughes L."/>
            <person name="Hurhula B."/>
            <person name="Husby M.E."/>
            <person name="Kamat A."/>
            <person name="Kanga B."/>
            <person name="Kashin S."/>
            <person name="Khazanovich D."/>
            <person name="Kisner P."/>
            <person name="Lance K."/>
            <person name="Lara M."/>
            <person name="Lee W."/>
            <person name="Lennon N."/>
            <person name="Letendre F."/>
            <person name="LeVine R."/>
            <person name="Lipovsky A."/>
            <person name="Liu X."/>
            <person name="Liu J."/>
            <person name="Liu S."/>
            <person name="Lokyitsang T."/>
            <person name="Lokyitsang Y."/>
            <person name="Lubonja R."/>
            <person name="Lui A."/>
            <person name="MacDonald P."/>
            <person name="Magnisalis V."/>
            <person name="Maru K."/>
            <person name="Matthews C."/>
            <person name="McCusker W."/>
            <person name="McDonough S."/>
            <person name="Mehta T."/>
            <person name="Meldrim J."/>
            <person name="Meneus L."/>
            <person name="Mihai O."/>
            <person name="Mihalev A."/>
            <person name="Mihova T."/>
            <person name="Mittelman R."/>
            <person name="Mlenga V."/>
            <person name="Montmayeur A."/>
            <person name="Mulrain L."/>
            <person name="Navidi A."/>
            <person name="Naylor J."/>
            <person name="Negash T."/>
            <person name="Nguyen T."/>
            <person name="Nguyen N."/>
            <person name="Nicol R."/>
            <person name="Norbu C."/>
            <person name="Norbu N."/>
            <person name="Novod N."/>
            <person name="O'Neill B."/>
            <person name="Osman S."/>
            <person name="Markiewicz E."/>
            <person name="Oyono O.L."/>
            <person name="Patti C."/>
            <person name="Phunkhang P."/>
            <person name="Pierre F."/>
            <person name="Priest M."/>
            <person name="Raghuraman S."/>
            <person name="Rege F."/>
            <person name="Reyes R."/>
            <person name="Rise C."/>
            <person name="Rogov P."/>
            <person name="Ross K."/>
            <person name="Ryan E."/>
            <person name="Settipalli S."/>
            <person name="Shea T."/>
            <person name="Sherpa N."/>
            <person name="Shi L."/>
            <person name="Shih D."/>
            <person name="Sparrow T."/>
            <person name="Spaulding J."/>
            <person name="Stalker J."/>
            <person name="Stange-Thomann N."/>
            <person name="Stavropoulos S."/>
            <person name="Stone C."/>
            <person name="Strader C."/>
            <person name="Tesfaye S."/>
            <person name="Thomson T."/>
            <person name="Thoulutsang Y."/>
            <person name="Thoulutsang D."/>
            <person name="Topham K."/>
            <person name="Topping I."/>
            <person name="Tsamla T."/>
            <person name="Vassiliev H."/>
            <person name="Vo A."/>
            <person name="Wangchuk T."/>
            <person name="Wangdi T."/>
            <person name="Weiand M."/>
            <person name="Wilkinson J."/>
            <person name="Wilson A."/>
            <person name="Yadav S."/>
            <person name="Young G."/>
            <person name="Yu Q."/>
            <person name="Zembek L."/>
            <person name="Zhong D."/>
            <person name="Zimmer A."/>
            <person name="Zwirko Z."/>
            <person name="Jaffe D.B."/>
            <person name="Alvarez P."/>
            <person name="Brockman W."/>
            <person name="Butler J."/>
            <person name="Chin C."/>
            <person name="Gnerre S."/>
            <person name="Grabherr M."/>
            <person name="Kleber M."/>
            <person name="Mauceli E."/>
            <person name="MacCallum I."/>
        </authorList>
    </citation>
    <scope>NUCLEOTIDE SEQUENCE [LARGE SCALE GENOMIC DNA]</scope>
    <source>
        <strain evidence="4">white501</strain>
    </source>
</reference>
<feature type="compositionally biased region" description="Low complexity" evidence="1">
    <location>
        <begin position="48"/>
        <end position="61"/>
    </location>
</feature>
<evidence type="ECO:0000256" key="2">
    <source>
        <dbReference type="SAM" id="SignalP"/>
    </source>
</evidence>
<feature type="signal peptide" evidence="2">
    <location>
        <begin position="1"/>
        <end position="22"/>
    </location>
</feature>
<keyword evidence="2" id="KW-0732">Signal</keyword>
<dbReference type="Proteomes" id="UP000000304">
    <property type="component" value="Unassembled WGS sequence"/>
</dbReference>
<dbReference type="AlphaFoldDB" id="B4NS90"/>
<evidence type="ECO:0000256" key="1">
    <source>
        <dbReference type="SAM" id="MobiDB-lite"/>
    </source>
</evidence>
<keyword evidence="4" id="KW-1185">Reference proteome</keyword>
<proteinExistence type="predicted"/>
<protein>
    <submittedName>
        <fullName evidence="3">GD15371</fullName>
    </submittedName>
</protein>
<feature type="region of interest" description="Disordered" evidence="1">
    <location>
        <begin position="40"/>
        <end position="89"/>
    </location>
</feature>
<name>B4NS90_DROSI</name>